<evidence type="ECO:0000313" key="9">
    <source>
        <dbReference type="EMBL" id="VEU74339.1"/>
    </source>
</evidence>
<dbReference type="Proteomes" id="UP000290985">
    <property type="component" value="Chromosome"/>
</dbReference>
<dbReference type="Gene3D" id="1.10.287.830">
    <property type="entry name" value="putative peptidase helix hairpin domain like"/>
    <property type="match status" value="1"/>
</dbReference>
<feature type="domain" description="Peptidase M3A/M3B catalytic" evidence="7">
    <location>
        <begin position="204"/>
        <end position="586"/>
    </location>
</feature>
<evidence type="ECO:0000256" key="5">
    <source>
        <dbReference type="ARBA" id="ARBA00023049"/>
    </source>
</evidence>
<dbReference type="InterPro" id="IPR001567">
    <property type="entry name" value="Pept_M3A_M3B_dom"/>
</dbReference>
<evidence type="ECO:0000256" key="1">
    <source>
        <dbReference type="ARBA" id="ARBA00022670"/>
    </source>
</evidence>
<keyword evidence="1 6" id="KW-0645">Protease</keyword>
<dbReference type="SUPFAM" id="SSF55486">
    <property type="entry name" value="Metalloproteases ('zincins'), catalytic domain"/>
    <property type="match status" value="1"/>
</dbReference>
<evidence type="ECO:0000313" key="10">
    <source>
        <dbReference type="Proteomes" id="UP000290985"/>
    </source>
</evidence>
<dbReference type="CDD" id="cd09608">
    <property type="entry name" value="M3B_PepF"/>
    <property type="match status" value="1"/>
</dbReference>
<comment type="function">
    <text evidence="6">Has oligopeptidase activity and degrades a variety of small bioactive peptides.</text>
</comment>
<dbReference type="KEGG" id="mcit:NCTC10181_00175"/>
<sequence length="609" mass="71123">MKIKQYSKYEDVPQQYRFDLEDILGGLTIEDLINQYEHLYNQRIAVKDSKYNSLQDYLADLKLSEQLSGLTFKIHNYISNHISTNVVDPRFKKLDEDFAFLNEGLSERFGSETNRFYANIDKMKLWKEDPALKEYKHSIENLILDFEHKLSDEVEEFIQKESFGKPSLYSIFSILTNSEFDYGTIKDSKGKVHKLNPTNRIEFLKSSDGSLRKGAYKNYIKAYLKHKESLSSLLYQHFKSITVEAKLRNFKSATEMLTYGDKVSDEILQRLYAEVSHKKAIFYKFKSARSKFYQRKFKQQYHPWDSRRELVKVKSAYSVEEAKDLVLKALQPFGEEYINQITKALNENWIDFMPVNSKRSGAYSIGSSYGIAKKYILMNFKGDLDSVETLAHELGHSLHSYFSDTYQSIANSEYPIFLAEIASIFNELMLFDYLLTNSTNDKLKFQILENTINGFMATVLRQVEWSNYEYNLYKAIENGQASSSFDSLSKLYFENTKKYTLSKNLKYSQENTFGSIYVPHFYYDFYVYKYAIGQLVANYFFAQYKQEGPSALQNYIKNFLSAGGSDDPLKILAQVGVNLEQSNFYELGFNYVENLINQYINLGNKLFKK</sequence>
<proteinExistence type="inferred from homology"/>
<dbReference type="GO" id="GO:0006508">
    <property type="term" value="P:proteolysis"/>
    <property type="evidence" value="ECO:0007669"/>
    <property type="project" value="UniProtKB-KW"/>
</dbReference>
<dbReference type="GO" id="GO:0004222">
    <property type="term" value="F:metalloendopeptidase activity"/>
    <property type="evidence" value="ECO:0007669"/>
    <property type="project" value="UniProtKB-UniRule"/>
</dbReference>
<keyword evidence="4 6" id="KW-0862">Zinc</keyword>
<dbReference type="Pfam" id="PF01432">
    <property type="entry name" value="Peptidase_M3"/>
    <property type="match status" value="1"/>
</dbReference>
<dbReference type="GO" id="GO:0006518">
    <property type="term" value="P:peptide metabolic process"/>
    <property type="evidence" value="ECO:0007669"/>
    <property type="project" value="TreeGrafter"/>
</dbReference>
<evidence type="ECO:0000259" key="8">
    <source>
        <dbReference type="Pfam" id="PF08439"/>
    </source>
</evidence>
<dbReference type="InterPro" id="IPR045090">
    <property type="entry name" value="Pept_M3A_M3B"/>
</dbReference>
<dbReference type="Gene3D" id="1.20.140.70">
    <property type="entry name" value="Oligopeptidase f, N-terminal domain"/>
    <property type="match status" value="1"/>
</dbReference>
<name>A0A449B162_9BACT</name>
<accession>A0A449B162</accession>
<dbReference type="RefSeq" id="WP_129725179.1">
    <property type="nucleotide sequence ID" value="NZ_LR215036.1"/>
</dbReference>
<dbReference type="Gene3D" id="1.10.1370.20">
    <property type="entry name" value="Oligoendopeptidase f, C-terminal domain"/>
    <property type="match status" value="1"/>
</dbReference>
<evidence type="ECO:0000256" key="3">
    <source>
        <dbReference type="ARBA" id="ARBA00022801"/>
    </source>
</evidence>
<keyword evidence="5 6" id="KW-0482">Metalloprotease</keyword>
<dbReference type="PANTHER" id="PTHR11804">
    <property type="entry name" value="PROTEASE M3 THIMET OLIGOPEPTIDASE-RELATED"/>
    <property type="match status" value="1"/>
</dbReference>
<dbReference type="OrthoDB" id="9766487at2"/>
<dbReference type="NCBIfam" id="TIGR00181">
    <property type="entry name" value="pepF"/>
    <property type="match status" value="1"/>
</dbReference>
<dbReference type="AlphaFoldDB" id="A0A449B162"/>
<feature type="domain" description="Oligopeptidase F N-terminal" evidence="8">
    <location>
        <begin position="121"/>
        <end position="181"/>
    </location>
</feature>
<dbReference type="Pfam" id="PF08439">
    <property type="entry name" value="Peptidase_M3_N"/>
    <property type="match status" value="1"/>
</dbReference>
<evidence type="ECO:0000256" key="4">
    <source>
        <dbReference type="ARBA" id="ARBA00022833"/>
    </source>
</evidence>
<comment type="cofactor">
    <cofactor evidence="6">
        <name>Zn(2+)</name>
        <dbReference type="ChEBI" id="CHEBI:29105"/>
    </cofactor>
    <text evidence="6">Binds 1 zinc ion.</text>
</comment>
<dbReference type="EC" id="3.4.24.-" evidence="6"/>
<dbReference type="GO" id="GO:0046872">
    <property type="term" value="F:metal ion binding"/>
    <property type="evidence" value="ECO:0007669"/>
    <property type="project" value="UniProtKB-UniRule"/>
</dbReference>
<keyword evidence="10" id="KW-1185">Reference proteome</keyword>
<organism evidence="9 10">
    <name type="scientific">Mycoplasmopsis citelli</name>
    <dbReference type="NCBI Taxonomy" id="171281"/>
    <lineage>
        <taxon>Bacteria</taxon>
        <taxon>Bacillati</taxon>
        <taxon>Mycoplasmatota</taxon>
        <taxon>Mycoplasmoidales</taxon>
        <taxon>Metamycoplasmataceae</taxon>
        <taxon>Mycoplasmopsis</taxon>
    </lineage>
</organism>
<dbReference type="PANTHER" id="PTHR11804:SF84">
    <property type="entry name" value="SACCHAROLYSIN"/>
    <property type="match status" value="1"/>
</dbReference>
<evidence type="ECO:0000256" key="6">
    <source>
        <dbReference type="RuleBase" id="RU368091"/>
    </source>
</evidence>
<keyword evidence="3 6" id="KW-0378">Hydrolase</keyword>
<dbReference type="InterPro" id="IPR004438">
    <property type="entry name" value="Peptidase_M3B"/>
</dbReference>
<comment type="similarity">
    <text evidence="6">Belongs to the peptidase M3B family.</text>
</comment>
<dbReference type="InterPro" id="IPR042088">
    <property type="entry name" value="OligoPept_F_C"/>
</dbReference>
<reference evidence="9 10" key="1">
    <citation type="submission" date="2019-01" db="EMBL/GenBank/DDBJ databases">
        <authorList>
            <consortium name="Pathogen Informatics"/>
        </authorList>
    </citation>
    <scope>NUCLEOTIDE SEQUENCE [LARGE SCALE GENOMIC DNA]</scope>
    <source>
        <strain evidence="9 10">NCTC10181</strain>
    </source>
</reference>
<dbReference type="InterPro" id="IPR013647">
    <property type="entry name" value="OligopepF_N_dom"/>
</dbReference>
<evidence type="ECO:0000259" key="7">
    <source>
        <dbReference type="Pfam" id="PF01432"/>
    </source>
</evidence>
<dbReference type="EMBL" id="LR215036">
    <property type="protein sequence ID" value="VEU74339.1"/>
    <property type="molecule type" value="Genomic_DNA"/>
</dbReference>
<protein>
    <recommendedName>
        <fullName evidence="6">Oligopeptidase F</fullName>
        <ecNumber evidence="6">3.4.24.-</ecNumber>
    </recommendedName>
</protein>
<gene>
    <name evidence="9" type="primary">pepF1</name>
    <name evidence="9" type="ORF">NCTC10181_00175</name>
</gene>
<keyword evidence="2 6" id="KW-0479">Metal-binding</keyword>
<evidence type="ECO:0000256" key="2">
    <source>
        <dbReference type="ARBA" id="ARBA00022723"/>
    </source>
</evidence>